<keyword evidence="2" id="KW-1277">Toxin-antitoxin system</keyword>
<evidence type="ECO:0000313" key="12">
    <source>
        <dbReference type="Proteomes" id="UP000241247"/>
    </source>
</evidence>
<evidence type="ECO:0000313" key="11">
    <source>
        <dbReference type="EMBL" id="PTM98518.1"/>
    </source>
</evidence>
<evidence type="ECO:0000256" key="2">
    <source>
        <dbReference type="ARBA" id="ARBA00022649"/>
    </source>
</evidence>
<dbReference type="InterPro" id="IPR002934">
    <property type="entry name" value="Polymerase_NTP_transf_dom"/>
</dbReference>
<keyword evidence="5" id="KW-0479">Metal-binding</keyword>
<dbReference type="EMBL" id="PZZZ01000001">
    <property type="protein sequence ID" value="PTM98518.1"/>
    <property type="molecule type" value="Genomic_DNA"/>
</dbReference>
<dbReference type="GO" id="GO:0046872">
    <property type="term" value="F:metal ion binding"/>
    <property type="evidence" value="ECO:0007669"/>
    <property type="project" value="UniProtKB-KW"/>
</dbReference>
<dbReference type="GO" id="GO:0005524">
    <property type="term" value="F:ATP binding"/>
    <property type="evidence" value="ECO:0007669"/>
    <property type="project" value="UniProtKB-KW"/>
</dbReference>
<dbReference type="PANTHER" id="PTHR33571">
    <property type="entry name" value="SSL8005 PROTEIN"/>
    <property type="match status" value="1"/>
</dbReference>
<evidence type="ECO:0000256" key="8">
    <source>
        <dbReference type="ARBA" id="ARBA00022842"/>
    </source>
</evidence>
<dbReference type="GO" id="GO:0016779">
    <property type="term" value="F:nucleotidyltransferase activity"/>
    <property type="evidence" value="ECO:0007669"/>
    <property type="project" value="UniProtKB-KW"/>
</dbReference>
<evidence type="ECO:0000256" key="7">
    <source>
        <dbReference type="ARBA" id="ARBA00022840"/>
    </source>
</evidence>
<keyword evidence="3" id="KW-0808">Transferase</keyword>
<feature type="domain" description="Polymerase nucleotidyl transferase" evidence="10">
    <location>
        <begin position="22"/>
        <end position="95"/>
    </location>
</feature>
<dbReference type="InterPro" id="IPR052038">
    <property type="entry name" value="Type-VII_TA_antitoxin"/>
</dbReference>
<dbReference type="SUPFAM" id="SSF81301">
    <property type="entry name" value="Nucleotidyltransferase"/>
    <property type="match status" value="1"/>
</dbReference>
<dbReference type="PANTHER" id="PTHR33571:SF12">
    <property type="entry name" value="BSL3053 PROTEIN"/>
    <property type="match status" value="1"/>
</dbReference>
<comment type="caution">
    <text evidence="11">The sequence shown here is derived from an EMBL/GenBank/DDBJ whole genome shotgun (WGS) entry which is preliminary data.</text>
</comment>
<keyword evidence="7" id="KW-0067">ATP-binding</keyword>
<sequence>MRKSEAIERLQRNADAIRALGATSLYLFGSVARDEAGQASDLDLFIDYDPEKKFSLLDLVGIKLFLEDALALEVDVTTRDSLHPRLKNKIESSAVRIF</sequence>
<dbReference type="RefSeq" id="WP_108000902.1">
    <property type="nucleotide sequence ID" value="NZ_JBHEEX010000008.1"/>
</dbReference>
<evidence type="ECO:0000256" key="9">
    <source>
        <dbReference type="ARBA" id="ARBA00038276"/>
    </source>
</evidence>
<name>A0A2T5BHU3_MYCDI</name>
<evidence type="ECO:0000259" key="10">
    <source>
        <dbReference type="Pfam" id="PF01909"/>
    </source>
</evidence>
<comment type="similarity">
    <text evidence="9">Belongs to the MntA antitoxin family.</text>
</comment>
<dbReference type="Gene3D" id="3.30.460.10">
    <property type="entry name" value="Beta Polymerase, domain 2"/>
    <property type="match status" value="1"/>
</dbReference>
<keyword evidence="8" id="KW-0460">Magnesium</keyword>
<evidence type="ECO:0000256" key="1">
    <source>
        <dbReference type="ARBA" id="ARBA00001946"/>
    </source>
</evidence>
<dbReference type="OrthoDB" id="559450at2"/>
<dbReference type="AlphaFoldDB" id="A0A2T5BHU3"/>
<gene>
    <name evidence="11" type="ORF">C7449_101181</name>
</gene>
<reference evidence="11 12" key="1">
    <citation type="submission" date="2018-04" db="EMBL/GenBank/DDBJ databases">
        <title>Genomic Encyclopedia of Type Strains, Phase IV (KMG-IV): sequencing the most valuable type-strain genomes for metagenomic binning, comparative biology and taxonomic classification.</title>
        <authorList>
            <person name="Goeker M."/>
        </authorList>
    </citation>
    <scope>NUCLEOTIDE SEQUENCE [LARGE SCALE GENOMIC DNA]</scope>
    <source>
        <strain evidence="11 12">DSM 7138</strain>
    </source>
</reference>
<dbReference type="Pfam" id="PF01909">
    <property type="entry name" value="NTP_transf_2"/>
    <property type="match status" value="1"/>
</dbReference>
<evidence type="ECO:0000256" key="5">
    <source>
        <dbReference type="ARBA" id="ARBA00022723"/>
    </source>
</evidence>
<organism evidence="11 12">
    <name type="scientific">Mycoplana dimorpha</name>
    <dbReference type="NCBI Taxonomy" id="28320"/>
    <lineage>
        <taxon>Bacteria</taxon>
        <taxon>Pseudomonadati</taxon>
        <taxon>Pseudomonadota</taxon>
        <taxon>Alphaproteobacteria</taxon>
        <taxon>Hyphomicrobiales</taxon>
        <taxon>Rhizobiaceae</taxon>
        <taxon>Mycoplana</taxon>
    </lineage>
</organism>
<evidence type="ECO:0000256" key="6">
    <source>
        <dbReference type="ARBA" id="ARBA00022741"/>
    </source>
</evidence>
<comment type="cofactor">
    <cofactor evidence="1">
        <name>Mg(2+)</name>
        <dbReference type="ChEBI" id="CHEBI:18420"/>
    </cofactor>
</comment>
<evidence type="ECO:0000256" key="4">
    <source>
        <dbReference type="ARBA" id="ARBA00022695"/>
    </source>
</evidence>
<dbReference type="Proteomes" id="UP000241247">
    <property type="component" value="Unassembled WGS sequence"/>
</dbReference>
<protein>
    <recommendedName>
        <fullName evidence="10">Polymerase nucleotidyl transferase domain-containing protein</fullName>
    </recommendedName>
</protein>
<keyword evidence="12" id="KW-1185">Reference proteome</keyword>
<accession>A0A2T5BHU3</accession>
<dbReference type="CDD" id="cd05403">
    <property type="entry name" value="NT_KNTase_like"/>
    <property type="match status" value="1"/>
</dbReference>
<keyword evidence="4" id="KW-0548">Nucleotidyltransferase</keyword>
<dbReference type="InterPro" id="IPR043519">
    <property type="entry name" value="NT_sf"/>
</dbReference>
<evidence type="ECO:0000256" key="3">
    <source>
        <dbReference type="ARBA" id="ARBA00022679"/>
    </source>
</evidence>
<proteinExistence type="inferred from homology"/>
<keyword evidence="6" id="KW-0547">Nucleotide-binding</keyword>